<dbReference type="AlphaFoldDB" id="A0A833H458"/>
<accession>A0A833H458</accession>
<dbReference type="Proteomes" id="UP000460298">
    <property type="component" value="Unassembled WGS sequence"/>
</dbReference>
<dbReference type="PANTHER" id="PTHR37308:SF1">
    <property type="entry name" value="POLYPRENYL-PHOSPHATE TRANSPORTER"/>
    <property type="match status" value="1"/>
</dbReference>
<feature type="transmembrane region" description="Helical" evidence="1">
    <location>
        <begin position="282"/>
        <end position="311"/>
    </location>
</feature>
<dbReference type="InterPro" id="IPR007163">
    <property type="entry name" value="VCA0040-like"/>
</dbReference>
<reference evidence="2 3" key="1">
    <citation type="submission" date="2019-10" db="EMBL/GenBank/DDBJ databases">
        <title>Extracellular Electron Transfer in a Candidatus Methanoperedens spp. Enrichment Culture.</title>
        <authorList>
            <person name="Berger S."/>
            <person name="Rangel Shaw D."/>
            <person name="Berben T."/>
            <person name="In 'T Zandt M."/>
            <person name="Frank J."/>
            <person name="Reimann J."/>
            <person name="Jetten M.S.M."/>
            <person name="Welte C.U."/>
        </authorList>
    </citation>
    <scope>NUCLEOTIDE SEQUENCE [LARGE SCALE GENOMIC DNA]</scope>
    <source>
        <strain evidence="2">SB12</strain>
    </source>
</reference>
<name>A0A833H458_9LEPT</name>
<feature type="transmembrane region" description="Helical" evidence="1">
    <location>
        <begin position="89"/>
        <end position="109"/>
    </location>
</feature>
<evidence type="ECO:0000256" key="1">
    <source>
        <dbReference type="SAM" id="Phobius"/>
    </source>
</evidence>
<feature type="transmembrane region" description="Helical" evidence="1">
    <location>
        <begin position="350"/>
        <end position="371"/>
    </location>
</feature>
<proteinExistence type="predicted"/>
<sequence length="418" mass="46514">MQKTEFAHEQYRTWTQRLILTAKGFTMGAADIIPGVSGGTIALISGIYEHLITALSTPAPRHIIALLTFPFWITNAEKRKPNGQTLAEIPWLFLIFLGIGILLGILSMSRMIPFFMDHYPFQTYSFFFGLIVFSITIPYKMMNHGWKEWSLLIAFTLGTFWLVTISPFEKIPVQVEWQPGADSIEPKTALVHTDSSGSFLVEMAEAPEHLTLRLPEREGEITATLVTTGQGDEIKKEYRIQSNTTELDLLLREPKAKDDSIVIKGYLSARQSHTFSVGDYAWIWFTGALAICAMILPGISGAYILVLLGEYKFILQSLHEKNFAVLAVFAFGVATGILTFVHLLKYLLKHYHSVTMAALTGFLVGSLGKIWPFLYLDASPQTIDYGVFAGIAGAGAILLFILERLSSKLGDPEPPVKD</sequence>
<dbReference type="Pfam" id="PF04018">
    <property type="entry name" value="VCA0040-like"/>
    <property type="match status" value="2"/>
</dbReference>
<evidence type="ECO:0000313" key="2">
    <source>
        <dbReference type="EMBL" id="KAB2934792.1"/>
    </source>
</evidence>
<keyword evidence="1" id="KW-0812">Transmembrane</keyword>
<evidence type="ECO:0000313" key="3">
    <source>
        <dbReference type="Proteomes" id="UP000460298"/>
    </source>
</evidence>
<keyword evidence="1" id="KW-0472">Membrane</keyword>
<feature type="transmembrane region" description="Helical" evidence="1">
    <location>
        <begin position="151"/>
        <end position="168"/>
    </location>
</feature>
<feature type="transmembrane region" description="Helical" evidence="1">
    <location>
        <begin position="323"/>
        <end position="344"/>
    </location>
</feature>
<organism evidence="2 3">
    <name type="scientific">Leptonema illini</name>
    <dbReference type="NCBI Taxonomy" id="183"/>
    <lineage>
        <taxon>Bacteria</taxon>
        <taxon>Pseudomonadati</taxon>
        <taxon>Spirochaetota</taxon>
        <taxon>Spirochaetia</taxon>
        <taxon>Leptospirales</taxon>
        <taxon>Leptospiraceae</taxon>
        <taxon>Leptonema</taxon>
    </lineage>
</organism>
<feature type="transmembrane region" description="Helical" evidence="1">
    <location>
        <begin position="121"/>
        <end position="139"/>
    </location>
</feature>
<dbReference type="PANTHER" id="PTHR37308">
    <property type="entry name" value="INTEGRAL MEMBRANE PROTEIN"/>
    <property type="match status" value="1"/>
</dbReference>
<protein>
    <submittedName>
        <fullName evidence="2">DUF368 domain-containing protein</fullName>
    </submittedName>
</protein>
<dbReference type="EMBL" id="WBUI01000002">
    <property type="protein sequence ID" value="KAB2934792.1"/>
    <property type="molecule type" value="Genomic_DNA"/>
</dbReference>
<gene>
    <name evidence="2" type="ORF">F9K24_03170</name>
</gene>
<comment type="caution">
    <text evidence="2">The sequence shown here is derived from an EMBL/GenBank/DDBJ whole genome shotgun (WGS) entry which is preliminary data.</text>
</comment>
<keyword evidence="1" id="KW-1133">Transmembrane helix</keyword>
<feature type="transmembrane region" description="Helical" evidence="1">
    <location>
        <begin position="383"/>
        <end position="402"/>
    </location>
</feature>